<keyword evidence="3" id="KW-1185">Reference proteome</keyword>
<dbReference type="SMART" id="SM00530">
    <property type="entry name" value="HTH_XRE"/>
    <property type="match status" value="1"/>
</dbReference>
<proteinExistence type="predicted"/>
<dbReference type="Pfam" id="PF13560">
    <property type="entry name" value="HTH_31"/>
    <property type="match status" value="1"/>
</dbReference>
<evidence type="ECO:0000313" key="3">
    <source>
        <dbReference type="Proteomes" id="UP000248039"/>
    </source>
</evidence>
<feature type="domain" description="HTH cro/C1-type" evidence="1">
    <location>
        <begin position="16"/>
        <end position="76"/>
    </location>
</feature>
<evidence type="ECO:0000259" key="1">
    <source>
        <dbReference type="SMART" id="SM00530"/>
    </source>
</evidence>
<dbReference type="GO" id="GO:0003677">
    <property type="term" value="F:DNA binding"/>
    <property type="evidence" value="ECO:0007669"/>
    <property type="project" value="InterPro"/>
</dbReference>
<dbReference type="OrthoDB" id="4219804at2"/>
<accession>A0A2V4NGU6</accession>
<protein>
    <submittedName>
        <fullName evidence="2">Transcriptional regulator</fullName>
    </submittedName>
</protein>
<sequence length="138" mass="15390">MMPLMAKETRDDLSRLVKAQRAELGMSLSQVVEASGDPDLNGSWINRLELGQLKEVPKRQRLEALARGLRLPFQLVARAAAAQFMGVESAEPEWSSDGSVQIVVARMNELDAEGRRELAEVAEIFARRFARELADPQE</sequence>
<dbReference type="AlphaFoldDB" id="A0A2V4NGU6"/>
<gene>
    <name evidence="2" type="ORF">C7C46_08790</name>
</gene>
<dbReference type="InterPro" id="IPR001387">
    <property type="entry name" value="Cro/C1-type_HTH"/>
</dbReference>
<dbReference type="Proteomes" id="UP000248039">
    <property type="component" value="Unassembled WGS sequence"/>
</dbReference>
<reference evidence="2 3" key="1">
    <citation type="submission" date="2018-03" db="EMBL/GenBank/DDBJ databases">
        <title>Bioinformatic expansion and discovery of thiopeptide antibiotics.</title>
        <authorList>
            <person name="Schwalen C.J."/>
            <person name="Hudson G.A."/>
            <person name="Mitchell D.A."/>
        </authorList>
    </citation>
    <scope>NUCLEOTIDE SEQUENCE [LARGE SCALE GENOMIC DNA]</scope>
    <source>
        <strain evidence="2 3">ATCC 21389</strain>
    </source>
</reference>
<dbReference type="EMBL" id="PYBW01000028">
    <property type="protein sequence ID" value="PYC83423.1"/>
    <property type="molecule type" value="Genomic_DNA"/>
</dbReference>
<evidence type="ECO:0000313" key="2">
    <source>
        <dbReference type="EMBL" id="PYC83423.1"/>
    </source>
</evidence>
<dbReference type="InterPro" id="IPR010982">
    <property type="entry name" value="Lambda_DNA-bd_dom_sf"/>
</dbReference>
<comment type="caution">
    <text evidence="2">The sequence shown here is derived from an EMBL/GenBank/DDBJ whole genome shotgun (WGS) entry which is preliminary data.</text>
</comment>
<name>A0A2V4NGU6_9ACTN</name>
<dbReference type="SUPFAM" id="SSF47413">
    <property type="entry name" value="lambda repressor-like DNA-binding domains"/>
    <property type="match status" value="1"/>
</dbReference>
<organism evidence="2 3">
    <name type="scientific">Streptomyces tateyamensis</name>
    <dbReference type="NCBI Taxonomy" id="565073"/>
    <lineage>
        <taxon>Bacteria</taxon>
        <taxon>Bacillati</taxon>
        <taxon>Actinomycetota</taxon>
        <taxon>Actinomycetes</taxon>
        <taxon>Kitasatosporales</taxon>
        <taxon>Streptomycetaceae</taxon>
        <taxon>Streptomyces</taxon>
    </lineage>
</organism>
<dbReference type="Gene3D" id="1.10.260.40">
    <property type="entry name" value="lambda repressor-like DNA-binding domains"/>
    <property type="match status" value="1"/>
</dbReference>